<keyword evidence="4" id="KW-1185">Reference proteome</keyword>
<dbReference type="Pfam" id="PF09580">
    <property type="entry name" value="Spore_YhcN_YlaJ"/>
    <property type="match status" value="1"/>
</dbReference>
<dbReference type="Proteomes" id="UP001305702">
    <property type="component" value="Chromosome"/>
</dbReference>
<protein>
    <submittedName>
        <fullName evidence="3">YhcN/YlaJ family sporulation lipoprotein</fullName>
    </submittedName>
</protein>
<dbReference type="EMBL" id="CP130318">
    <property type="protein sequence ID" value="WNQ12915.1"/>
    <property type="molecule type" value="Genomic_DNA"/>
</dbReference>
<feature type="chain" id="PRO_5041743693" evidence="2">
    <location>
        <begin position="23"/>
        <end position="227"/>
    </location>
</feature>
<dbReference type="InterPro" id="IPR019076">
    <property type="entry name" value="Spore_lipoprot_YhcN/YlaJ-like"/>
</dbReference>
<dbReference type="KEGG" id="paun:MJA45_07750"/>
<name>A0AA96LGM5_9BACL</name>
<feature type="signal peptide" evidence="2">
    <location>
        <begin position="1"/>
        <end position="22"/>
    </location>
</feature>
<proteinExistence type="predicted"/>
<accession>A0AA96LGM5</accession>
<reference evidence="3 4" key="1">
    <citation type="submission" date="2022-02" db="EMBL/GenBank/DDBJ databases">
        <title>Paenibacillus sp. MBLB1776 Whole Genome Shotgun Sequencing.</title>
        <authorList>
            <person name="Hwang C.Y."/>
            <person name="Cho E.-S."/>
            <person name="Seo M.-J."/>
        </authorList>
    </citation>
    <scope>NUCLEOTIDE SEQUENCE [LARGE SCALE GENOMIC DNA]</scope>
    <source>
        <strain evidence="3 4">MBLB1776</strain>
    </source>
</reference>
<feature type="compositionally biased region" description="Polar residues" evidence="1">
    <location>
        <begin position="87"/>
        <end position="97"/>
    </location>
</feature>
<evidence type="ECO:0000313" key="4">
    <source>
        <dbReference type="Proteomes" id="UP001305702"/>
    </source>
</evidence>
<evidence type="ECO:0000256" key="2">
    <source>
        <dbReference type="SAM" id="SignalP"/>
    </source>
</evidence>
<gene>
    <name evidence="3" type="ORF">MJA45_07750</name>
</gene>
<dbReference type="PROSITE" id="PS51257">
    <property type="entry name" value="PROKAR_LIPOPROTEIN"/>
    <property type="match status" value="1"/>
</dbReference>
<keyword evidence="3" id="KW-0449">Lipoprotein</keyword>
<organism evidence="3 4">
    <name type="scientific">Paenibacillus aurantius</name>
    <dbReference type="NCBI Taxonomy" id="2918900"/>
    <lineage>
        <taxon>Bacteria</taxon>
        <taxon>Bacillati</taxon>
        <taxon>Bacillota</taxon>
        <taxon>Bacilli</taxon>
        <taxon>Bacillales</taxon>
        <taxon>Paenibacillaceae</taxon>
        <taxon>Paenibacillus</taxon>
    </lineage>
</organism>
<keyword evidence="2" id="KW-0732">Signal</keyword>
<evidence type="ECO:0000313" key="3">
    <source>
        <dbReference type="EMBL" id="WNQ12915.1"/>
    </source>
</evidence>
<dbReference type="AlphaFoldDB" id="A0AA96LGM5"/>
<feature type="region of interest" description="Disordered" evidence="1">
    <location>
        <begin position="65"/>
        <end position="97"/>
    </location>
</feature>
<sequence length="227" mass="23692">MKTQGMTAAALLLALVTLGACSREMGIGATDINKHKMTPGPGLSIKSENPDGATWDSTRVNQDVHPRTGKEYVQGTRRGGGQVQAQSVNDPGSPSTAALQPQIAEAVAALDEVTGANALVIDGKGYIGVIVKYGYPDTVMDVPGQSANVGEVSGKLKAKVAEAARRIDPGLKEVFVSAHPDFIDRIDRFPAHTKSGKPLEGYIREFGTIVSRLFPAGSGLPSASVTP</sequence>
<dbReference type="RefSeq" id="WP_315606694.1">
    <property type="nucleotide sequence ID" value="NZ_CP130318.1"/>
</dbReference>
<evidence type="ECO:0000256" key="1">
    <source>
        <dbReference type="SAM" id="MobiDB-lite"/>
    </source>
</evidence>